<dbReference type="RefSeq" id="WP_289825509.1">
    <property type="nucleotide sequence ID" value="NZ_JAUEIE010000007.1"/>
</dbReference>
<evidence type="ECO:0000256" key="1">
    <source>
        <dbReference type="ARBA" id="ARBA00004162"/>
    </source>
</evidence>
<comment type="caution">
    <text evidence="9">The sequence shown here is derived from an EMBL/GenBank/DDBJ whole genome shotgun (WGS) entry which is preliminary data.</text>
</comment>
<dbReference type="GO" id="GO:0005886">
    <property type="term" value="C:plasma membrane"/>
    <property type="evidence" value="ECO:0007669"/>
    <property type="project" value="UniProtKB-SubCell"/>
</dbReference>
<keyword evidence="7" id="KW-0813">Transport</keyword>
<name>A0AAW7JKB9_9BACT</name>
<evidence type="ECO:0000313" key="11">
    <source>
        <dbReference type="Proteomes" id="UP001168478"/>
    </source>
</evidence>
<gene>
    <name evidence="8" type="ORF">QVN81_08050</name>
    <name evidence="9" type="ORF">QVN84_07335</name>
</gene>
<keyword evidence="10" id="KW-1185">Reference proteome</keyword>
<keyword evidence="3" id="KW-1003">Cell membrane</keyword>
<evidence type="ECO:0000313" key="10">
    <source>
        <dbReference type="Proteomes" id="UP001167831"/>
    </source>
</evidence>
<keyword evidence="5" id="KW-1133">Transmembrane helix</keyword>
<dbReference type="InterPro" id="IPR003400">
    <property type="entry name" value="ExbD"/>
</dbReference>
<evidence type="ECO:0000256" key="7">
    <source>
        <dbReference type="RuleBase" id="RU003879"/>
    </source>
</evidence>
<dbReference type="Proteomes" id="UP001168478">
    <property type="component" value="Unassembled WGS sequence"/>
</dbReference>
<dbReference type="Proteomes" id="UP001167831">
    <property type="component" value="Unassembled WGS sequence"/>
</dbReference>
<evidence type="ECO:0000256" key="3">
    <source>
        <dbReference type="ARBA" id="ARBA00022475"/>
    </source>
</evidence>
<dbReference type="Pfam" id="PF02472">
    <property type="entry name" value="ExbD"/>
    <property type="match status" value="1"/>
</dbReference>
<sequence length="177" mass="20341">MLIRRKKHTVPTLDATSTADISFMLLTFFLVTTSMDSDKGLIRQLPPADTENNTETPIVARENLMMFKITSSDQILLNDTVVSTTNLRNDISEFIKARGDKHSIAIDADPSSSYETYFRLQNEIAAAYGMVRDDVARRNFSRSYRQCNEDEREYVRNKCRERIVEIYDQEGGMQHAD</sequence>
<keyword evidence="7" id="KW-0653">Protein transport</keyword>
<reference evidence="9" key="1">
    <citation type="submission" date="2023-06" db="EMBL/GenBank/DDBJ databases">
        <authorList>
            <person name="Zeman M."/>
            <person name="Kubasova T."/>
            <person name="Jahodarova E."/>
            <person name="Nykrynova M."/>
            <person name="Rychlik I."/>
        </authorList>
    </citation>
    <scope>NUCLEOTIDE SEQUENCE</scope>
    <source>
        <strain evidence="9">ET15</strain>
        <strain evidence="8">ET37</strain>
    </source>
</reference>
<evidence type="ECO:0000313" key="8">
    <source>
        <dbReference type="EMBL" id="MDN0022969.1"/>
    </source>
</evidence>
<proteinExistence type="inferred from homology"/>
<accession>A0AAW7JKB9</accession>
<dbReference type="PANTHER" id="PTHR30558">
    <property type="entry name" value="EXBD MEMBRANE COMPONENT OF PMF-DRIVEN MACROMOLECULE IMPORT SYSTEM"/>
    <property type="match status" value="1"/>
</dbReference>
<dbReference type="EMBL" id="JAUEIE010000007">
    <property type="protein sequence ID" value="MDN0022969.1"/>
    <property type="molecule type" value="Genomic_DNA"/>
</dbReference>
<dbReference type="GO" id="GO:0015031">
    <property type="term" value="P:protein transport"/>
    <property type="evidence" value="ECO:0007669"/>
    <property type="project" value="UniProtKB-KW"/>
</dbReference>
<organism evidence="9 11">
    <name type="scientific">Leyella lascolaii</name>
    <dbReference type="NCBI Taxonomy" id="1776379"/>
    <lineage>
        <taxon>Bacteria</taxon>
        <taxon>Pseudomonadati</taxon>
        <taxon>Bacteroidota</taxon>
        <taxon>Bacteroidia</taxon>
        <taxon>Bacteroidales</taxon>
        <taxon>Prevotellaceae</taxon>
        <taxon>Leyella</taxon>
    </lineage>
</organism>
<dbReference type="EMBL" id="JAUEIF010000005">
    <property type="protein sequence ID" value="MDN0025327.1"/>
    <property type="molecule type" value="Genomic_DNA"/>
</dbReference>
<keyword evidence="4 7" id="KW-0812">Transmembrane</keyword>
<evidence type="ECO:0000256" key="6">
    <source>
        <dbReference type="ARBA" id="ARBA00023136"/>
    </source>
</evidence>
<dbReference type="PANTHER" id="PTHR30558:SF3">
    <property type="entry name" value="BIOPOLYMER TRANSPORT PROTEIN EXBD-RELATED"/>
    <property type="match status" value="1"/>
</dbReference>
<evidence type="ECO:0000256" key="4">
    <source>
        <dbReference type="ARBA" id="ARBA00022692"/>
    </source>
</evidence>
<reference evidence="9" key="2">
    <citation type="submission" date="2023-08" db="EMBL/GenBank/DDBJ databases">
        <title>Identification and characterization of horizontal gene transfer across gut microbiota members of farm animals based on homology search.</title>
        <authorList>
            <person name="Schwarzerova J."/>
            <person name="Nykrynova M."/>
            <person name="Jureckova K."/>
            <person name="Cejkova D."/>
            <person name="Rychlik I."/>
        </authorList>
    </citation>
    <scope>NUCLEOTIDE SEQUENCE</scope>
    <source>
        <strain evidence="9">ET15</strain>
        <strain evidence="8">ET37</strain>
    </source>
</reference>
<evidence type="ECO:0000256" key="5">
    <source>
        <dbReference type="ARBA" id="ARBA00022989"/>
    </source>
</evidence>
<dbReference type="AlphaFoldDB" id="A0AAW7JKB9"/>
<dbReference type="GO" id="GO:0022857">
    <property type="term" value="F:transmembrane transporter activity"/>
    <property type="evidence" value="ECO:0007669"/>
    <property type="project" value="InterPro"/>
</dbReference>
<protein>
    <submittedName>
        <fullName evidence="9">Biopolymer transporter ExbD</fullName>
    </submittedName>
</protein>
<comment type="subcellular location">
    <subcellularLocation>
        <location evidence="1">Cell membrane</location>
        <topology evidence="1">Single-pass membrane protein</topology>
    </subcellularLocation>
    <subcellularLocation>
        <location evidence="7">Cell membrane</location>
        <topology evidence="7">Single-pass type II membrane protein</topology>
    </subcellularLocation>
</comment>
<evidence type="ECO:0000313" key="9">
    <source>
        <dbReference type="EMBL" id="MDN0025327.1"/>
    </source>
</evidence>
<keyword evidence="6" id="KW-0472">Membrane</keyword>
<comment type="similarity">
    <text evidence="2 7">Belongs to the ExbD/TolR family.</text>
</comment>
<evidence type="ECO:0000256" key="2">
    <source>
        <dbReference type="ARBA" id="ARBA00005811"/>
    </source>
</evidence>